<feature type="compositionally biased region" description="Low complexity" evidence="1">
    <location>
        <begin position="1"/>
        <end position="16"/>
    </location>
</feature>
<organism evidence="2">
    <name type="scientific">Kwoniella bestiolae CBS 10118</name>
    <dbReference type="NCBI Taxonomy" id="1296100"/>
    <lineage>
        <taxon>Eukaryota</taxon>
        <taxon>Fungi</taxon>
        <taxon>Dikarya</taxon>
        <taxon>Basidiomycota</taxon>
        <taxon>Agaricomycotina</taxon>
        <taxon>Tremellomycetes</taxon>
        <taxon>Tremellales</taxon>
        <taxon>Cryptococcaceae</taxon>
        <taxon>Kwoniella</taxon>
    </lineage>
</organism>
<reference evidence="2" key="3">
    <citation type="submission" date="2014-01" db="EMBL/GenBank/DDBJ databases">
        <title>Evolution of pathogenesis and genome organization in the Tremellales.</title>
        <authorList>
            <person name="Cuomo C."/>
            <person name="Litvintseva A."/>
            <person name="Heitman J."/>
            <person name="Chen Y."/>
            <person name="Sun S."/>
            <person name="Springer D."/>
            <person name="Dromer F."/>
            <person name="Young S."/>
            <person name="Zeng Q."/>
            <person name="Chapman S."/>
            <person name="Gujja S."/>
            <person name="Saif S."/>
            <person name="Birren B."/>
        </authorList>
    </citation>
    <scope>NUCLEOTIDE SEQUENCE</scope>
    <source>
        <strain evidence="2">CBS 10118</strain>
    </source>
</reference>
<keyword evidence="4" id="KW-1185">Reference proteome</keyword>
<feature type="region of interest" description="Disordered" evidence="1">
    <location>
        <begin position="149"/>
        <end position="175"/>
    </location>
</feature>
<feature type="compositionally biased region" description="Acidic residues" evidence="1">
    <location>
        <begin position="162"/>
        <end position="175"/>
    </location>
</feature>
<reference evidence="3" key="2">
    <citation type="submission" date="2013-07" db="EMBL/GenBank/DDBJ databases">
        <authorList>
            <consortium name="The Broad Institute Genome Sequencing Platform"/>
            <person name="Cuomo C."/>
            <person name="Litvintseva A."/>
            <person name="Chen Y."/>
            <person name="Heitman J."/>
            <person name="Sun S."/>
            <person name="Springer D."/>
            <person name="Dromer F."/>
            <person name="Young S.K."/>
            <person name="Zeng Q."/>
            <person name="Gargeya S."/>
            <person name="Fitzgerald M."/>
            <person name="Abouelleil A."/>
            <person name="Alvarado L."/>
            <person name="Berlin A.M."/>
            <person name="Chapman S.B."/>
            <person name="Dewar J."/>
            <person name="Goldberg J."/>
            <person name="Griggs A."/>
            <person name="Gujja S."/>
            <person name="Hansen M."/>
            <person name="Howarth C."/>
            <person name="Imamovic A."/>
            <person name="Larimer J."/>
            <person name="McCowan C."/>
            <person name="Murphy C."/>
            <person name="Pearson M."/>
            <person name="Priest M."/>
            <person name="Roberts A."/>
            <person name="Saif S."/>
            <person name="Shea T."/>
            <person name="Sykes S."/>
            <person name="Wortman J."/>
            <person name="Nusbaum C."/>
            <person name="Birren B."/>
        </authorList>
    </citation>
    <scope>NUCLEOTIDE SEQUENCE</scope>
    <source>
        <strain evidence="3">CBS 10118</strain>
    </source>
</reference>
<name>A0A1B9FYA5_9TREE</name>
<dbReference type="VEuPathDB" id="FungiDB:I302_06729"/>
<dbReference type="RefSeq" id="XP_019044815.1">
    <property type="nucleotide sequence ID" value="XM_019193338.1"/>
</dbReference>
<gene>
    <name evidence="2" type="ORF">I302_06729</name>
    <name evidence="3" type="ORF">I302_107530</name>
</gene>
<feature type="region of interest" description="Disordered" evidence="1">
    <location>
        <begin position="1"/>
        <end position="70"/>
    </location>
</feature>
<evidence type="ECO:0000256" key="1">
    <source>
        <dbReference type="SAM" id="MobiDB-lite"/>
    </source>
</evidence>
<dbReference type="Proteomes" id="UP000092730">
    <property type="component" value="Chromosome 6"/>
</dbReference>
<protein>
    <submittedName>
        <fullName evidence="2">Uncharacterized protein</fullName>
    </submittedName>
</protein>
<accession>A0A1B9FYA5</accession>
<evidence type="ECO:0000313" key="3">
    <source>
        <dbReference type="EMBL" id="WVW85492.1"/>
    </source>
</evidence>
<reference evidence="2" key="1">
    <citation type="submission" date="2013-07" db="EMBL/GenBank/DDBJ databases">
        <title>The Genome Sequence of Cryptococcus bestiolae CBS10118.</title>
        <authorList>
            <consortium name="The Broad Institute Genome Sequencing Platform"/>
            <person name="Cuomo C."/>
            <person name="Litvintseva A."/>
            <person name="Chen Y."/>
            <person name="Heitman J."/>
            <person name="Sun S."/>
            <person name="Springer D."/>
            <person name="Dromer F."/>
            <person name="Young S.K."/>
            <person name="Zeng Q."/>
            <person name="Gargeya S."/>
            <person name="Fitzgerald M."/>
            <person name="Abouelleil A."/>
            <person name="Alvarado L."/>
            <person name="Berlin A.M."/>
            <person name="Chapman S.B."/>
            <person name="Dewar J."/>
            <person name="Goldberg J."/>
            <person name="Griggs A."/>
            <person name="Gujja S."/>
            <person name="Hansen M."/>
            <person name="Howarth C."/>
            <person name="Imamovic A."/>
            <person name="Larimer J."/>
            <person name="McCowan C."/>
            <person name="Murphy C."/>
            <person name="Pearson M."/>
            <person name="Priest M."/>
            <person name="Roberts A."/>
            <person name="Saif S."/>
            <person name="Shea T."/>
            <person name="Sykes S."/>
            <person name="Wortman J."/>
            <person name="Nusbaum C."/>
            <person name="Birren B."/>
        </authorList>
    </citation>
    <scope>NUCLEOTIDE SEQUENCE [LARGE SCALE GENOMIC DNA]</scope>
    <source>
        <strain evidence="2">CBS 10118</strain>
    </source>
</reference>
<evidence type="ECO:0000313" key="2">
    <source>
        <dbReference type="EMBL" id="OCF23745.1"/>
    </source>
</evidence>
<dbReference type="EMBL" id="KI894023">
    <property type="protein sequence ID" value="OCF23745.1"/>
    <property type="molecule type" value="Genomic_DNA"/>
</dbReference>
<dbReference type="OrthoDB" id="10647955at2759"/>
<proteinExistence type="predicted"/>
<dbReference type="KEGG" id="kbi:30211128"/>
<dbReference type="GeneID" id="30211128"/>
<dbReference type="AlphaFoldDB" id="A0A1B9FYA5"/>
<dbReference type="EMBL" id="CP144546">
    <property type="protein sequence ID" value="WVW85492.1"/>
    <property type="molecule type" value="Genomic_DNA"/>
</dbReference>
<sequence length="201" mass="21877">MLNFTSKTTTPLSSSTQDNDIDKAKIEKATLPITNPGEMDKKSESDELIWFGPSPPDVHQPPMMFSPSPLRPMTSNIKIGGNDHARIHLSAFGGHTPSPDGLAADTGAPDLRQITDDDDEILPFTPGTPLKMKGWSALVDTPSCGKAEQNNGFYNPYGGIESPEDDGQPIPFDEETFGRKDTFRDLVERAGHAAVRRRKAS</sequence>
<reference evidence="3" key="4">
    <citation type="submission" date="2024-02" db="EMBL/GenBank/DDBJ databases">
        <title>Comparative genomics of Cryptococcus and Kwoniella reveals pathogenesis evolution and contrasting modes of karyotype evolution via chromosome fusion or intercentromeric recombination.</title>
        <authorList>
            <person name="Coelho M.A."/>
            <person name="David-Palma M."/>
            <person name="Shea T."/>
            <person name="Bowers K."/>
            <person name="McGinley-Smith S."/>
            <person name="Mohammad A.W."/>
            <person name="Gnirke A."/>
            <person name="Yurkov A.M."/>
            <person name="Nowrousian M."/>
            <person name="Sun S."/>
            <person name="Cuomo C.A."/>
            <person name="Heitman J."/>
        </authorList>
    </citation>
    <scope>NUCLEOTIDE SEQUENCE</scope>
    <source>
        <strain evidence="3">CBS 10118</strain>
    </source>
</reference>
<evidence type="ECO:0000313" key="4">
    <source>
        <dbReference type="Proteomes" id="UP000092730"/>
    </source>
</evidence>